<organism evidence="4 5">
    <name type="scientific">Thermanaerothrix solaris</name>
    <dbReference type="NCBI Taxonomy" id="3058434"/>
    <lineage>
        <taxon>Bacteria</taxon>
        <taxon>Bacillati</taxon>
        <taxon>Chloroflexota</taxon>
        <taxon>Anaerolineae</taxon>
        <taxon>Anaerolineales</taxon>
        <taxon>Anaerolineaceae</taxon>
        <taxon>Thermanaerothrix</taxon>
    </lineage>
</organism>
<dbReference type="InterPro" id="IPR003607">
    <property type="entry name" value="HD/PDEase_dom"/>
</dbReference>
<evidence type="ECO:0000259" key="3">
    <source>
        <dbReference type="PROSITE" id="PS51832"/>
    </source>
</evidence>
<dbReference type="Proteomes" id="UP001254165">
    <property type="component" value="Unassembled WGS sequence"/>
</dbReference>
<keyword evidence="4" id="KW-0378">Hydrolase</keyword>
<dbReference type="RefSeq" id="WP_315624119.1">
    <property type="nucleotide sequence ID" value="NZ_JAUHMF010000001.1"/>
</dbReference>
<gene>
    <name evidence="4" type="ORF">QYE77_04235</name>
</gene>
<dbReference type="PANTHER" id="PTHR43155">
    <property type="entry name" value="CYCLIC DI-GMP PHOSPHODIESTERASE PA4108-RELATED"/>
    <property type="match status" value="1"/>
</dbReference>
<evidence type="ECO:0000256" key="1">
    <source>
        <dbReference type="SAM" id="Coils"/>
    </source>
</evidence>
<proteinExistence type="predicted"/>
<evidence type="ECO:0000313" key="5">
    <source>
        <dbReference type="Proteomes" id="UP001254165"/>
    </source>
</evidence>
<reference evidence="4 5" key="1">
    <citation type="submission" date="2023-07" db="EMBL/GenBank/DDBJ databases">
        <title>Novel species of Thermanaerothrix with wide hydrolytic capabilities.</title>
        <authorList>
            <person name="Zayulina K.S."/>
            <person name="Podosokorskaya O.A."/>
            <person name="Elcheninov A.G."/>
        </authorList>
    </citation>
    <scope>NUCLEOTIDE SEQUENCE [LARGE SCALE GENOMIC DNA]</scope>
    <source>
        <strain evidence="4 5">4228-RoL</strain>
    </source>
</reference>
<keyword evidence="1" id="KW-0175">Coiled coil</keyword>
<dbReference type="EMBL" id="JAUHMF010000001">
    <property type="protein sequence ID" value="MDT8897465.1"/>
    <property type="molecule type" value="Genomic_DNA"/>
</dbReference>
<dbReference type="PROSITE" id="PS51832">
    <property type="entry name" value="HD_GYP"/>
    <property type="match status" value="1"/>
</dbReference>
<evidence type="ECO:0000313" key="4">
    <source>
        <dbReference type="EMBL" id="MDT8897465.1"/>
    </source>
</evidence>
<feature type="domain" description="HD-GYP" evidence="3">
    <location>
        <begin position="379"/>
        <end position="572"/>
    </location>
</feature>
<dbReference type="Gene3D" id="1.10.3210.10">
    <property type="entry name" value="Hypothetical protein af1432"/>
    <property type="match status" value="1"/>
</dbReference>
<protein>
    <submittedName>
        <fullName evidence="4">HD-GYP domain-containing protein</fullName>
        <ecNumber evidence="4">3.1.4.-</ecNumber>
    </submittedName>
</protein>
<dbReference type="NCBIfam" id="TIGR00277">
    <property type="entry name" value="HDIG"/>
    <property type="match status" value="1"/>
</dbReference>
<name>A0ABU3NKU4_9CHLR</name>
<dbReference type="InterPro" id="IPR037522">
    <property type="entry name" value="HD_GYP_dom"/>
</dbReference>
<accession>A0ABU3NKU4</accession>
<dbReference type="SMART" id="SM00471">
    <property type="entry name" value="HDc"/>
    <property type="match status" value="1"/>
</dbReference>
<dbReference type="InterPro" id="IPR006675">
    <property type="entry name" value="HDIG_dom"/>
</dbReference>
<evidence type="ECO:0000256" key="2">
    <source>
        <dbReference type="SAM" id="MobiDB-lite"/>
    </source>
</evidence>
<dbReference type="GO" id="GO:0016787">
    <property type="term" value="F:hydrolase activity"/>
    <property type="evidence" value="ECO:0007669"/>
    <property type="project" value="UniProtKB-KW"/>
</dbReference>
<feature type="region of interest" description="Disordered" evidence="2">
    <location>
        <begin position="1"/>
        <end position="35"/>
    </location>
</feature>
<sequence length="572" mass="65424">METERLDESATENPTIENVVAGSDPSEGTPKDQSSLSLLEGVKTSEPSFSRPNSVFQNIIDSIRQWLDLQKQIRAYPKQARQRLKDIEAAFLAYRVTYASLTFKAPKIEEELQDLYHQVCETITNLEQKSHKTPLFIYPTPKLKSIKAAWDELHTQQDVLIDKLAAAPKRMDFYNRMQVMREKKRLEEIRRRENAARLEAATESVKKVISYVESQCKNDDPVLFGNEVLTFQDARTLWEQILNEILQQRNQEATEVEDLLARLRALEESVRDYPALSKQVQRVGERFSRLIAYHDLLSSYGKRIIPQAEIARASAIMYEQIPALWATGQYQQLKVMLERVENFLNFYENTVELEVAIGERRRPGFTQSLSPTVFPGAAGLSPLINLARVLVAAIDQRDRFMVGHSERVARYAVETAKRMNWSGSDLEFIEIAGLLHDIGKISIPEAILTKVKPLTPQEWKMIQMHPYYGAQIVKQMNTFSRIVPWVYHHQEHWDGTGYPEQLSKQEIPPASAIIAVAEAYTTMTTDLPYRNGFTSEEALDKLREAAGTQFNPEVVEAFAEAIQDTQEHPPKA</sequence>
<dbReference type="EC" id="3.1.4.-" evidence="4"/>
<keyword evidence="5" id="KW-1185">Reference proteome</keyword>
<comment type="caution">
    <text evidence="4">The sequence shown here is derived from an EMBL/GenBank/DDBJ whole genome shotgun (WGS) entry which is preliminary data.</text>
</comment>
<dbReference type="SUPFAM" id="SSF109604">
    <property type="entry name" value="HD-domain/PDEase-like"/>
    <property type="match status" value="1"/>
</dbReference>
<dbReference type="Pfam" id="PF13487">
    <property type="entry name" value="HD_5"/>
    <property type="match status" value="1"/>
</dbReference>
<feature type="coiled-coil region" evidence="1">
    <location>
        <begin position="242"/>
        <end position="269"/>
    </location>
</feature>
<dbReference type="CDD" id="cd00077">
    <property type="entry name" value="HDc"/>
    <property type="match status" value="1"/>
</dbReference>